<dbReference type="PROSITE" id="PS50222">
    <property type="entry name" value="EF_HAND_2"/>
    <property type="match status" value="3"/>
</dbReference>
<comment type="caution">
    <text evidence="6">The sequence shown here is derived from an EMBL/GenBank/DDBJ whole genome shotgun (WGS) entry which is preliminary data.</text>
</comment>
<name>A0P2F3_ROSAI</name>
<dbReference type="PROSITE" id="PS00018">
    <property type="entry name" value="EF_HAND_1"/>
    <property type="match status" value="3"/>
</dbReference>
<feature type="signal peptide" evidence="4">
    <location>
        <begin position="1"/>
        <end position="22"/>
    </location>
</feature>
<feature type="domain" description="EF-hand" evidence="5">
    <location>
        <begin position="95"/>
        <end position="130"/>
    </location>
</feature>
<keyword evidence="2" id="KW-0677">Repeat</keyword>
<feature type="chain" id="PRO_5002628391" evidence="4">
    <location>
        <begin position="23"/>
        <end position="394"/>
    </location>
</feature>
<keyword evidence="4" id="KW-0732">Signal</keyword>
<reference evidence="6 7" key="1">
    <citation type="submission" date="2006-05" db="EMBL/GenBank/DDBJ databases">
        <authorList>
            <person name="King G."/>
            <person name="Ferriera S."/>
            <person name="Johnson J."/>
            <person name="Kravitz S."/>
            <person name="Beeson K."/>
            <person name="Sutton G."/>
            <person name="Rogers Y.-H."/>
            <person name="Friedman R."/>
            <person name="Frazier M."/>
            <person name="Venter J.C."/>
        </authorList>
    </citation>
    <scope>NUCLEOTIDE SEQUENCE [LARGE SCALE GENOMIC DNA]</scope>
    <source>
        <strain evidence="7">ATCC 25650 / DSM 13394 / JCM 20685 / NBRC 16684 / NCIMB 2208 / IAM 12614 / B1</strain>
    </source>
</reference>
<feature type="compositionally biased region" description="Gly residues" evidence="3">
    <location>
        <begin position="382"/>
        <end position="394"/>
    </location>
</feature>
<dbReference type="RefSeq" id="WP_006939522.1">
    <property type="nucleotide sequence ID" value="NZ_AAUW01000026.1"/>
</dbReference>
<dbReference type="PANTHER" id="PTHR23055">
    <property type="entry name" value="CALCIUM BINDING PROTEINS"/>
    <property type="match status" value="1"/>
</dbReference>
<dbReference type="SMART" id="SM00054">
    <property type="entry name" value="EFh"/>
    <property type="match status" value="5"/>
</dbReference>
<feature type="region of interest" description="Disordered" evidence="3">
    <location>
        <begin position="351"/>
        <end position="394"/>
    </location>
</feature>
<feature type="compositionally biased region" description="Basic and acidic residues" evidence="3">
    <location>
        <begin position="354"/>
        <end position="377"/>
    </location>
</feature>
<dbReference type="AlphaFoldDB" id="A0P2F3"/>
<feature type="domain" description="EF-hand" evidence="5">
    <location>
        <begin position="331"/>
        <end position="366"/>
    </location>
</feature>
<protein>
    <submittedName>
        <fullName evidence="6">EF hand domain protein</fullName>
    </submittedName>
</protein>
<dbReference type="CDD" id="cd00051">
    <property type="entry name" value="EFh"/>
    <property type="match status" value="1"/>
</dbReference>
<dbReference type="InterPro" id="IPR011992">
    <property type="entry name" value="EF-hand-dom_pair"/>
</dbReference>
<dbReference type="InterPro" id="IPR002048">
    <property type="entry name" value="EF_hand_dom"/>
</dbReference>
<evidence type="ECO:0000313" key="7">
    <source>
        <dbReference type="Proteomes" id="UP000004848"/>
    </source>
</evidence>
<feature type="compositionally biased region" description="Basic and acidic residues" evidence="3">
    <location>
        <begin position="164"/>
        <end position="175"/>
    </location>
</feature>
<evidence type="ECO:0000259" key="5">
    <source>
        <dbReference type="PROSITE" id="PS50222"/>
    </source>
</evidence>
<accession>A0P2F3</accession>
<evidence type="ECO:0000256" key="4">
    <source>
        <dbReference type="SAM" id="SignalP"/>
    </source>
</evidence>
<dbReference type="GO" id="GO:0005509">
    <property type="term" value="F:calcium ion binding"/>
    <property type="evidence" value="ECO:0007669"/>
    <property type="project" value="InterPro"/>
</dbReference>
<dbReference type="EMBL" id="AAUW01000026">
    <property type="protein sequence ID" value="EAV40817.1"/>
    <property type="molecule type" value="Genomic_DNA"/>
</dbReference>
<dbReference type="InterPro" id="IPR028846">
    <property type="entry name" value="Recoverin"/>
</dbReference>
<dbReference type="GeneID" id="68849600"/>
<proteinExistence type="predicted"/>
<evidence type="ECO:0000256" key="1">
    <source>
        <dbReference type="ARBA" id="ARBA00022723"/>
    </source>
</evidence>
<dbReference type="eggNOG" id="COG5126">
    <property type="taxonomic scope" value="Bacteria"/>
</dbReference>
<dbReference type="SUPFAM" id="SSF47473">
    <property type="entry name" value="EF-hand"/>
    <property type="match status" value="2"/>
</dbReference>
<dbReference type="OrthoDB" id="5470953at2"/>
<gene>
    <name evidence="6" type="ORF">SIAM614_17434</name>
</gene>
<dbReference type="Gene3D" id="1.10.238.10">
    <property type="entry name" value="EF-hand"/>
    <property type="match status" value="4"/>
</dbReference>
<evidence type="ECO:0000256" key="2">
    <source>
        <dbReference type="ARBA" id="ARBA00022737"/>
    </source>
</evidence>
<dbReference type="Pfam" id="PF13202">
    <property type="entry name" value="EF-hand_5"/>
    <property type="match status" value="5"/>
</dbReference>
<dbReference type="Proteomes" id="UP000004848">
    <property type="component" value="Unassembled WGS sequence"/>
</dbReference>
<dbReference type="InterPro" id="IPR018247">
    <property type="entry name" value="EF_Hand_1_Ca_BS"/>
</dbReference>
<evidence type="ECO:0000256" key="3">
    <source>
        <dbReference type="SAM" id="MobiDB-lite"/>
    </source>
</evidence>
<feature type="region of interest" description="Disordered" evidence="3">
    <location>
        <begin position="164"/>
        <end position="256"/>
    </location>
</feature>
<feature type="domain" description="EF-hand" evidence="5">
    <location>
        <begin position="134"/>
        <end position="162"/>
    </location>
</feature>
<evidence type="ECO:0000313" key="6">
    <source>
        <dbReference type="EMBL" id="EAV40817.1"/>
    </source>
</evidence>
<sequence>MKPFKKIAIAALAASVAGTALTAGLSASAQNATANQDGGQRIQQNDGPRLAFMDGRGGPEQGFGRGHGMRGGKQRAERLFERFDVNEDGVITKAEIEEVRTQEFASADTDGNGEISLEEFKAAFLTRSNDRMVRAFQFMDRDGDGTVTQEEADLLANRMFNMLDRDGNGSVERVRGPRGPMADDDDRGPRGPMAGDDDRGPRRPMAADDDRGPRRERAERGERGERGGRGDNDWRDGRQMGRGGPHMERGGHGGPGGMFLAMFDTDADGKVSREEFDTRRAALFALADTDQSGSFTLQDFGPLWLAINENRVVDMFQRADADGSLGITAEEQKKHQDRMLEHADRNNDGVITKADFRGGRKGGHGPDRGMHRGDGWKHGRGPGEGQGPGQGRRG</sequence>
<keyword evidence="1" id="KW-0479">Metal-binding</keyword>
<feature type="compositionally biased region" description="Basic and acidic residues" evidence="3">
    <location>
        <begin position="196"/>
        <end position="251"/>
    </location>
</feature>
<organism evidence="6 7">
    <name type="scientific">Roseibium aggregatum (strain ATCC 25650 / DSM 13394 / JCM 20685 / NBRC 16684 / NCIMB 2208 / IAM 12614 / B1)</name>
    <name type="common">Stappia aggregata</name>
    <dbReference type="NCBI Taxonomy" id="384765"/>
    <lineage>
        <taxon>Bacteria</taxon>
        <taxon>Pseudomonadati</taxon>
        <taxon>Pseudomonadota</taxon>
        <taxon>Alphaproteobacteria</taxon>
        <taxon>Hyphomicrobiales</taxon>
        <taxon>Stappiaceae</taxon>
        <taxon>Roseibium</taxon>
    </lineage>
</organism>